<reference evidence="2 3" key="1">
    <citation type="submission" date="2024-11" db="EMBL/GenBank/DDBJ databases">
        <title>A near-complete genome assembly of Cinchona calisaya.</title>
        <authorList>
            <person name="Lian D.C."/>
            <person name="Zhao X.W."/>
            <person name="Wei L."/>
        </authorList>
    </citation>
    <scope>NUCLEOTIDE SEQUENCE [LARGE SCALE GENOMIC DNA]</scope>
    <source>
        <tissue evidence="2">Nenye</tissue>
    </source>
</reference>
<accession>A0ABD2YPJ2</accession>
<gene>
    <name evidence="2" type="ORF">ACH5RR_028695</name>
</gene>
<sequence>MSDWLIACGLECVRGLGLWLWEVGMDDGLDGCLYGRVRDAAGTWSWPSKYGQSTPSCLAKGKCSRPGHYKSGVYASKRLSAR</sequence>
<protein>
    <submittedName>
        <fullName evidence="2">Uncharacterized protein</fullName>
    </submittedName>
</protein>
<keyword evidence="1" id="KW-0732">Signal</keyword>
<proteinExistence type="predicted"/>
<name>A0ABD2YPJ2_9GENT</name>
<feature type="chain" id="PRO_5044749544" evidence="1">
    <location>
        <begin position="16"/>
        <end position="82"/>
    </location>
</feature>
<dbReference type="AlphaFoldDB" id="A0ABD2YPJ2"/>
<comment type="caution">
    <text evidence="2">The sequence shown here is derived from an EMBL/GenBank/DDBJ whole genome shotgun (WGS) entry which is preliminary data.</text>
</comment>
<dbReference type="EMBL" id="JBJUIK010000012">
    <property type="protein sequence ID" value="KAL3509294.1"/>
    <property type="molecule type" value="Genomic_DNA"/>
</dbReference>
<dbReference type="Proteomes" id="UP001630127">
    <property type="component" value="Unassembled WGS sequence"/>
</dbReference>
<organism evidence="2 3">
    <name type="scientific">Cinchona calisaya</name>
    <dbReference type="NCBI Taxonomy" id="153742"/>
    <lineage>
        <taxon>Eukaryota</taxon>
        <taxon>Viridiplantae</taxon>
        <taxon>Streptophyta</taxon>
        <taxon>Embryophyta</taxon>
        <taxon>Tracheophyta</taxon>
        <taxon>Spermatophyta</taxon>
        <taxon>Magnoliopsida</taxon>
        <taxon>eudicotyledons</taxon>
        <taxon>Gunneridae</taxon>
        <taxon>Pentapetalae</taxon>
        <taxon>asterids</taxon>
        <taxon>lamiids</taxon>
        <taxon>Gentianales</taxon>
        <taxon>Rubiaceae</taxon>
        <taxon>Cinchonoideae</taxon>
        <taxon>Cinchoneae</taxon>
        <taxon>Cinchona</taxon>
    </lineage>
</organism>
<evidence type="ECO:0000313" key="2">
    <source>
        <dbReference type="EMBL" id="KAL3509294.1"/>
    </source>
</evidence>
<evidence type="ECO:0000256" key="1">
    <source>
        <dbReference type="SAM" id="SignalP"/>
    </source>
</evidence>
<evidence type="ECO:0000313" key="3">
    <source>
        <dbReference type="Proteomes" id="UP001630127"/>
    </source>
</evidence>
<keyword evidence="3" id="KW-1185">Reference proteome</keyword>
<feature type="signal peptide" evidence="1">
    <location>
        <begin position="1"/>
        <end position="15"/>
    </location>
</feature>